<evidence type="ECO:0000259" key="5">
    <source>
        <dbReference type="Pfam" id="PF10091"/>
    </source>
</evidence>
<feature type="transmembrane region" description="Helical" evidence="3">
    <location>
        <begin position="324"/>
        <end position="347"/>
    </location>
</feature>
<evidence type="ECO:0000313" key="7">
    <source>
        <dbReference type="EMBL" id="TMM51326.1"/>
    </source>
</evidence>
<dbReference type="InterPro" id="IPR008928">
    <property type="entry name" value="6-hairpin_glycosidase_sf"/>
</dbReference>
<dbReference type="InterPro" id="IPR033432">
    <property type="entry name" value="GH94_catalytic"/>
</dbReference>
<accession>A0A5S3PCA1</accession>
<dbReference type="InterPro" id="IPR012341">
    <property type="entry name" value="6hp_glycosidase-like_sf"/>
</dbReference>
<feature type="domain" description="Glycoamylase-like" evidence="5">
    <location>
        <begin position="1252"/>
        <end position="1459"/>
    </location>
</feature>
<feature type="transmembrane region" description="Helical" evidence="3">
    <location>
        <begin position="825"/>
        <end position="843"/>
    </location>
</feature>
<dbReference type="GO" id="GO:0016757">
    <property type="term" value="F:glycosyltransferase activity"/>
    <property type="evidence" value="ECO:0007669"/>
    <property type="project" value="UniProtKB-KW"/>
</dbReference>
<dbReference type="Pfam" id="PF06165">
    <property type="entry name" value="GH94_b-supersand"/>
    <property type="match status" value="2"/>
</dbReference>
<dbReference type="InterPro" id="IPR037018">
    <property type="entry name" value="GH65_N"/>
</dbReference>
<sequence length="2798" mass="306150">MATAPEPPAQIGLLRELDRVRAFAEAARLRFAEPPTGAGKAAEWVLDNQFSIRRTIAQVAEDIPPAFYRRLPRLADPETGGVPRVFMLAKAALEASHLQVSRDGIQRFVQGAQAHDPLSIAELWALPTMLRLACLETICAAMADLLDGLTLPFEVSAPAPNSVARDETEAISRGICALADLSRIPWREVFETLSHVERLLRQDPAGVYDRMDFETRDRYRKAVEHLARRAAKSEPDVAHRARSLARSHKGAPVLGHVGWWLVDDGRSELEAALGWRPGPGTRLSRWLADHPGPWFAGLLLCLGLVSMAVPVAVLWMFQAGAFDWIAGLALSLAPASIIAVTLTHWIVTALHPPRVLPKLDFEDGIAADARTAVIVPVILRRAADARAALDRVERQWLLNPDPNLRMVLLSDLFDAPTQTTPQDAAIEAALTGRIAQLNAAHAPASPFVLLHRARRYAAADGTWRGWERKRGKIQQFNALIVSGAQDAQAQGFDLVMGAVSDLKTVRFAVTLDLDTIAPLGAVYRMIGALAHPLNRPEFTEGTPRPIRGYSFVQPRVEISPQAGSRSLFARLYTGDTAIDIYSRAVSDVYQDLFGEGIFIGKGAYCIAAMHRALAGAVPENTLVSHDLFEGAHGRTALASDIVVYEDFPATYLGYAARAHRWIRGDWQLLPWMRRQVPDSAGGRRRNPMSRLDLWKIFDNLRRSLLSPALVLLAVVGWFWLPGGAWLWTGLVMLAPGIYLLTDLVSGVAGGRRRDTVREWHRHFADHSGRWLLAVVFMAHDALNALDAIARTLWRIAVSKRKLLEWVSFGHATPAGLPGRAAHWRVMWPTVAMLAVLGAVMAYVDPVALAGAAPLLVLWLAAPEVAYYTARPHKDRTAPLAPSDRDYLRRVARRTWLYFERFAGPEDNWLPPDNFQTDPHDEIAHRTSPTNVGMLLTSALVARDLGHIGLQDFAVRIDQTLSTLDRLDRHHGHFLNWIDTRTLDPLEPRYISTVDSGNLAVSLVTLAEGCRDYARGPVVSMALWQGVTDLLGLLDTALPKTARQGDGTGDAASLAAIRATVDAAQEQPECWRATLDTLRIRLWPTFEAQLLARYDPAARSGAGELQLWLERITHHLDAMAAELDRLAPWCGRVDPVPSGAADTAELLRHHLALTAPLDSVDNRCAAARAALAPLETHAQSDVRDWARSLLARLERGHRAQSDLLARLHRIGDRAGEMALEMDFAPLFDTQTGTFFLGYNLSADRIDEHRYDLLLSEARLASFFAIAKHDVPIKHWFQLGRPMSGRGRSLAVLSWNGSMFEFLMPRLFLQTDATRLIGKSEIAAVHRQQAVGAALGRPWGVSESAFAARDPAQNYQYRAFGVAGLGLKRGLAEDYVVAPYASGLALAVDPGGAVKNLRRLEAMGATGRYGFYDALDFTTSALAGRRDAVPVKTYMAHHQGMLLGAIGNALLDDILVARFARNRSMQDVKLLLEERVPWEFKPVELPPEHGDPPLPAGKEAHTPQLFGWAAPITPLPQMQVIGNGRMSAWVSETGASALWWQDSCLTRWTGDPVSEDGLTQLYLRDLETGDLAALGRAGAIDGAAPRQAAPEAVFHAHKTEVHERINGLTLSLHQVMSPTDDVHIRRITVTNQSSRPRHVELSDYAEVVLAPRAGHDRHPAFSKLFVRSDWNAALGALVFKRRPHTAEDRPPVLLQRLICGAGAEPAGYDSDRRAVLGRYGRYSAPEGLRGDAGQSHGWTLDPVACLRARMRLDPGEHGEIAVLSIAAGSRRSATELAERYETLSALDWAEEDQRRTTALEARHLGMGQRDFQDAQALCRDLVYPCRAPSGIDAALPAQPDLWPMGISGDLPIVVLHPAFEGEETLLRETVRAHHWLRTRGLPSDLVVLGHAVSGYEEPVRDRIVDILGDLGGVVAGLGGDGGVHFFNRDQLLPLQNRALEGAACLMLDAGAASLGEARRGAVFTPREILRFPSRHRPEPEPRISAVSHAARQFDNTIGGFVDEGRAYQITLEPRHATPMPWCNILANDGFGSIVTEAGLGFSWAQNSGEHRLTPWSNDPLTDAPGEAMYLRDEDSALVWSPTPLPAGRDVAFEIEHRAGRTAWSGARAGLHHRLEAWVADDAPVKLMHLAVRNTTGRTRIVTATYYAQWLLGAMPGPGRGIVATGFDAACGALVARNGWQADTSARVAFVTATMPPHSYSSERADVIGRAGDALRPEGLYCWDLGQRGTAEVSPCAAYQVLLEIPPGATRDVTFALGEGADQGEARRLARRWSSPGAAADTLPQVDAAWERRLGAVEVKTPDPALDVMVNHWLLYQTYASRLMARAGFYQAGGALGFRDQLQDVMAVLMSRPGRARAHILEAAARQFEEGDVLHWWHPPDNRGVRTRCSDDYLWLVYATARYVEATGDTGILDEEIPYLSARPLAEGEHDRYVAFGHGRDRGSLLEHCRRAMDRSTLRGGHGLPLIGSGDWNDGMDRVGIKGRGESVWLAWFLSAVSDDFAQICRRVGRDDLAGLWSTRGGDLRACADTAAWDGAWFIRAFDDDGLTWGARASEECKIDNIAQSWSVLCRPPDADVPEHATQAVAQAEAHLVDPVHRLIRLLTPPFDKTPRNPGYIRAYPPGIRENGGQYTHAATWLGLAHARLGDGDAAYRVFDLINPIKRTSSAAGADHYRGEPYVVAADVGGAGAGLGRAGWTWYTGAAAWTWRLAVEGVLGLSLRDGAVRIAPCLPRAWEGYTARLRGATGDLELRIDNSAGVGQGAVALTVDGVAVEGNVVAFPKNGARAKVTVKLLARTDAHTT</sequence>
<keyword evidence="3" id="KW-0472">Membrane</keyword>
<evidence type="ECO:0000256" key="3">
    <source>
        <dbReference type="SAM" id="Phobius"/>
    </source>
</evidence>
<dbReference type="InterPro" id="IPR037824">
    <property type="entry name" value="GH94N_2_NdvB"/>
</dbReference>
<proteinExistence type="predicted"/>
<evidence type="ECO:0000313" key="8">
    <source>
        <dbReference type="Proteomes" id="UP000309550"/>
    </source>
</evidence>
<keyword evidence="3" id="KW-1133">Transmembrane helix</keyword>
<dbReference type="SMART" id="SM01068">
    <property type="entry name" value="CBM_X"/>
    <property type="match status" value="2"/>
</dbReference>
<dbReference type="Pfam" id="PF10091">
    <property type="entry name" value="Glycoamylase"/>
    <property type="match status" value="1"/>
</dbReference>
<dbReference type="Proteomes" id="UP000309550">
    <property type="component" value="Unassembled WGS sequence"/>
</dbReference>
<feature type="domain" description="Glycosyl hydrolase 94 supersandwich" evidence="4">
    <location>
        <begin position="2003"/>
        <end position="2272"/>
    </location>
</feature>
<keyword evidence="1" id="KW-0328">Glycosyltransferase</keyword>
<dbReference type="Gene3D" id="1.50.10.140">
    <property type="match status" value="2"/>
</dbReference>
<feature type="domain" description="Glycosyl hydrolase 94 catalytic" evidence="6">
    <location>
        <begin position="2287"/>
        <end position="2713"/>
    </location>
</feature>
<dbReference type="Pfam" id="PF17167">
    <property type="entry name" value="Glyco_hydro_94"/>
    <property type="match status" value="1"/>
</dbReference>
<dbReference type="InterPro" id="IPR010383">
    <property type="entry name" value="Glyco_hydrolase_94_b-supersand"/>
</dbReference>
<keyword evidence="2" id="KW-0808">Transferase</keyword>
<evidence type="ECO:0000256" key="1">
    <source>
        <dbReference type="ARBA" id="ARBA00022676"/>
    </source>
</evidence>
<feature type="transmembrane region" description="Helical" evidence="3">
    <location>
        <begin position="704"/>
        <end position="720"/>
    </location>
</feature>
<dbReference type="InterPro" id="IPR052047">
    <property type="entry name" value="GH94_Enzymes"/>
</dbReference>
<dbReference type="EMBL" id="VANS01000004">
    <property type="protein sequence ID" value="TMM51326.1"/>
    <property type="molecule type" value="Genomic_DNA"/>
</dbReference>
<evidence type="ECO:0000256" key="2">
    <source>
        <dbReference type="ARBA" id="ARBA00022679"/>
    </source>
</evidence>
<dbReference type="GO" id="GO:0005975">
    <property type="term" value="P:carbohydrate metabolic process"/>
    <property type="evidence" value="ECO:0007669"/>
    <property type="project" value="InterPro"/>
</dbReference>
<feature type="domain" description="Glycosyl hydrolase 94 supersandwich" evidence="4">
    <location>
        <begin position="1508"/>
        <end position="1779"/>
    </location>
</feature>
<organism evidence="7 8">
    <name type="scientific">Sulfitobacter sabulilitoris</name>
    <dbReference type="NCBI Taxonomy" id="2562655"/>
    <lineage>
        <taxon>Bacteria</taxon>
        <taxon>Pseudomonadati</taxon>
        <taxon>Pseudomonadota</taxon>
        <taxon>Alphaproteobacteria</taxon>
        <taxon>Rhodobacterales</taxon>
        <taxon>Roseobacteraceae</taxon>
        <taxon>Sulfitobacter</taxon>
    </lineage>
</organism>
<dbReference type="InterPro" id="IPR019282">
    <property type="entry name" value="Glycoamylase-like_cons_dom"/>
</dbReference>
<dbReference type="SUPFAM" id="SSF74650">
    <property type="entry name" value="Galactose mutarotase-like"/>
    <property type="match status" value="2"/>
</dbReference>
<feature type="transmembrane region" description="Helical" evidence="3">
    <location>
        <begin position="294"/>
        <end position="318"/>
    </location>
</feature>
<keyword evidence="3" id="KW-0812">Transmembrane</keyword>
<keyword evidence="8" id="KW-1185">Reference proteome</keyword>
<name>A0A5S3PCA1_9RHOB</name>
<gene>
    <name evidence="7" type="ORF">FDT80_14475</name>
</gene>
<evidence type="ECO:0000259" key="4">
    <source>
        <dbReference type="Pfam" id="PF06165"/>
    </source>
</evidence>
<dbReference type="Gene3D" id="2.70.98.40">
    <property type="entry name" value="Glycoside hydrolase, family 65, N-terminal domain"/>
    <property type="match status" value="2"/>
</dbReference>
<reference evidence="7 8" key="1">
    <citation type="submission" date="2019-05" db="EMBL/GenBank/DDBJ databases">
        <title>Sulfitobacter sabulilitoris sp. nov., isolated from a marine sand.</title>
        <authorList>
            <person name="Yoon J.-H."/>
        </authorList>
    </citation>
    <scope>NUCLEOTIDE SEQUENCE [LARGE SCALE GENOMIC DNA]</scope>
    <source>
        <strain evidence="7 8">HSMS-29</strain>
    </source>
</reference>
<dbReference type="Gene3D" id="1.50.10.10">
    <property type="match status" value="1"/>
</dbReference>
<dbReference type="Gene3D" id="2.60.420.10">
    <property type="entry name" value="Maltose phosphorylase, domain 3"/>
    <property type="match status" value="1"/>
</dbReference>
<dbReference type="PANTHER" id="PTHR37469:SF2">
    <property type="entry name" value="CELLOBIONIC ACID PHOSPHORYLASE"/>
    <property type="match status" value="1"/>
</dbReference>
<evidence type="ECO:0000259" key="6">
    <source>
        <dbReference type="Pfam" id="PF17167"/>
    </source>
</evidence>
<dbReference type="PANTHER" id="PTHR37469">
    <property type="entry name" value="CELLOBIONIC ACID PHOSPHORYLASE-RELATED"/>
    <property type="match status" value="1"/>
</dbReference>
<dbReference type="InterPro" id="IPR011013">
    <property type="entry name" value="Gal_mutarotase_sf_dom"/>
</dbReference>
<protein>
    <submittedName>
        <fullName evidence="7">Cellobiose phosphorylase</fullName>
    </submittedName>
</protein>
<feature type="transmembrane region" description="Helical" evidence="3">
    <location>
        <begin position="726"/>
        <end position="749"/>
    </location>
</feature>
<dbReference type="OrthoDB" id="9769991at2"/>
<dbReference type="GO" id="GO:0030246">
    <property type="term" value="F:carbohydrate binding"/>
    <property type="evidence" value="ECO:0007669"/>
    <property type="project" value="InterPro"/>
</dbReference>
<dbReference type="SUPFAM" id="SSF48208">
    <property type="entry name" value="Six-hairpin glycosidases"/>
    <property type="match status" value="1"/>
</dbReference>
<comment type="caution">
    <text evidence="7">The sequence shown here is derived from an EMBL/GenBank/DDBJ whole genome shotgun (WGS) entry which is preliminary data.</text>
</comment>
<dbReference type="CDD" id="cd11756">
    <property type="entry name" value="GH94N_ChvB_NdvB_1_like"/>
    <property type="match status" value="1"/>
</dbReference>